<organism evidence="1 2">
    <name type="scientific">Paenibacillus wenxiniae</name>
    <dbReference type="NCBI Taxonomy" id="1636843"/>
    <lineage>
        <taxon>Bacteria</taxon>
        <taxon>Bacillati</taxon>
        <taxon>Bacillota</taxon>
        <taxon>Bacilli</taxon>
        <taxon>Bacillales</taxon>
        <taxon>Paenibacillaceae</taxon>
        <taxon>Paenibacillus</taxon>
    </lineage>
</organism>
<dbReference type="Gene3D" id="3.30.160.170">
    <property type="entry name" value="FlaG-like"/>
    <property type="match status" value="1"/>
</dbReference>
<gene>
    <name evidence="1" type="ORF">ACFSC9_08730</name>
</gene>
<dbReference type="Pfam" id="PF03646">
    <property type="entry name" value="FlaG"/>
    <property type="match status" value="1"/>
</dbReference>
<keyword evidence="2" id="KW-1185">Reference proteome</keyword>
<protein>
    <submittedName>
        <fullName evidence="1">Flagellar protein FlaG</fullName>
    </submittedName>
</protein>
<dbReference type="InterPro" id="IPR005186">
    <property type="entry name" value="FlaG"/>
</dbReference>
<keyword evidence="1" id="KW-0969">Cilium</keyword>
<dbReference type="InterPro" id="IPR035924">
    <property type="entry name" value="FlaG-like_sf"/>
</dbReference>
<reference evidence="2" key="1">
    <citation type="journal article" date="2019" name="Int. J. Syst. Evol. Microbiol.">
        <title>The Global Catalogue of Microorganisms (GCM) 10K type strain sequencing project: providing services to taxonomists for standard genome sequencing and annotation.</title>
        <authorList>
            <consortium name="The Broad Institute Genomics Platform"/>
            <consortium name="The Broad Institute Genome Sequencing Center for Infectious Disease"/>
            <person name="Wu L."/>
            <person name="Ma J."/>
        </authorList>
    </citation>
    <scope>NUCLEOTIDE SEQUENCE [LARGE SCALE GENOMIC DNA]</scope>
    <source>
        <strain evidence="2">CCUG 54950</strain>
    </source>
</reference>
<evidence type="ECO:0000313" key="2">
    <source>
        <dbReference type="Proteomes" id="UP001597233"/>
    </source>
</evidence>
<accession>A0ABW4RH34</accession>
<keyword evidence="1" id="KW-0282">Flagellum</keyword>
<evidence type="ECO:0000313" key="1">
    <source>
        <dbReference type="EMBL" id="MFD1885611.1"/>
    </source>
</evidence>
<dbReference type="EMBL" id="JBHUEH010000013">
    <property type="protein sequence ID" value="MFD1885611.1"/>
    <property type="molecule type" value="Genomic_DNA"/>
</dbReference>
<comment type="caution">
    <text evidence="1">The sequence shown here is derived from an EMBL/GenBank/DDBJ whole genome shotgun (WGS) entry which is preliminary data.</text>
</comment>
<dbReference type="PANTHER" id="PTHR37166:SF1">
    <property type="entry name" value="PROTEIN FLAG"/>
    <property type="match status" value="1"/>
</dbReference>
<name>A0ABW4RH34_9BACL</name>
<proteinExistence type="predicted"/>
<sequence length="120" mass="12933">MNPINNTSSIAVTNSYSNALKDTTSKNTDTPAELVAAANTGPQKLADSQAVMQDFQKTVNAIQGPAKSLEISMHKETHSIMIKVKNKDTGELIREAPPEKILDALAKLMEITGLIVDKKV</sequence>
<dbReference type="RefSeq" id="WP_347326764.1">
    <property type="nucleotide sequence ID" value="NZ_JBCGUH010000015.1"/>
</dbReference>
<keyword evidence="1" id="KW-0966">Cell projection</keyword>
<dbReference type="SUPFAM" id="SSF160214">
    <property type="entry name" value="FlaG-like"/>
    <property type="match status" value="1"/>
</dbReference>
<dbReference type="Proteomes" id="UP001597233">
    <property type="component" value="Unassembled WGS sequence"/>
</dbReference>
<dbReference type="PANTHER" id="PTHR37166">
    <property type="entry name" value="PROTEIN FLAG"/>
    <property type="match status" value="1"/>
</dbReference>